<evidence type="ECO:0008006" key="3">
    <source>
        <dbReference type="Google" id="ProtNLM"/>
    </source>
</evidence>
<accession>A0A3M2LPY9</accession>
<dbReference type="EMBL" id="RFFG01000066">
    <property type="protein sequence ID" value="RMI39509.1"/>
    <property type="molecule type" value="Genomic_DNA"/>
</dbReference>
<organism evidence="1 2">
    <name type="scientific">Actinomadura harenae</name>
    <dbReference type="NCBI Taxonomy" id="2483351"/>
    <lineage>
        <taxon>Bacteria</taxon>
        <taxon>Bacillati</taxon>
        <taxon>Actinomycetota</taxon>
        <taxon>Actinomycetes</taxon>
        <taxon>Streptosporangiales</taxon>
        <taxon>Thermomonosporaceae</taxon>
        <taxon>Actinomadura</taxon>
    </lineage>
</organism>
<dbReference type="OrthoDB" id="3418622at2"/>
<keyword evidence="2" id="KW-1185">Reference proteome</keyword>
<evidence type="ECO:0000313" key="2">
    <source>
        <dbReference type="Proteomes" id="UP000282674"/>
    </source>
</evidence>
<gene>
    <name evidence="1" type="ORF">EBO15_29560</name>
</gene>
<dbReference type="AlphaFoldDB" id="A0A3M2LPY9"/>
<proteinExistence type="predicted"/>
<name>A0A3M2LPY9_9ACTN</name>
<dbReference type="Proteomes" id="UP000282674">
    <property type="component" value="Unassembled WGS sequence"/>
</dbReference>
<protein>
    <recommendedName>
        <fullName evidence="3">Abi family protein</fullName>
    </recommendedName>
</protein>
<comment type="caution">
    <text evidence="1">The sequence shown here is derived from an EMBL/GenBank/DDBJ whole genome shotgun (WGS) entry which is preliminary data.</text>
</comment>
<dbReference type="RefSeq" id="WP_122197742.1">
    <property type="nucleotide sequence ID" value="NZ_JBHSKC010000011.1"/>
</dbReference>
<evidence type="ECO:0000313" key="1">
    <source>
        <dbReference type="EMBL" id="RMI39509.1"/>
    </source>
</evidence>
<sequence>MNSTPPPDWLRRALSRSRLNPYLLATSAQTDAVLGLYTWNVEVSAAFYGPLHWLEVSLRNSLNDRLREHHGCDDWWRVAPLLPESRLKVDDARRKARRKVVRDHDRPVTCDDVVAELTFGFWVELLSRASDRGFWVPVLHRAFPGYHGPRRNLHKPFLSMVLFRNRIMHYEPIHDRPLEKRHATLYWLLGCIDAELVTQARTFDRVPEVLAQRPRLILPG</sequence>
<reference evidence="1 2" key="1">
    <citation type="submission" date="2018-10" db="EMBL/GenBank/DDBJ databases">
        <title>Isolation from soil.</title>
        <authorList>
            <person name="Hu J."/>
        </authorList>
    </citation>
    <scope>NUCLEOTIDE SEQUENCE [LARGE SCALE GENOMIC DNA]</scope>
    <source>
        <strain evidence="1 2">NEAU-Ht49</strain>
    </source>
</reference>